<evidence type="ECO:0000256" key="10">
    <source>
        <dbReference type="PIRSR" id="PIRSR601461-1"/>
    </source>
</evidence>
<dbReference type="InterPro" id="IPR001461">
    <property type="entry name" value="Aspartic_peptidase_A1"/>
</dbReference>
<dbReference type="InterPro" id="IPR034164">
    <property type="entry name" value="Pepsin-like_dom"/>
</dbReference>
<dbReference type="PRINTS" id="PR00792">
    <property type="entry name" value="PEPSIN"/>
</dbReference>
<evidence type="ECO:0000256" key="2">
    <source>
        <dbReference type="ARBA" id="ARBA00007447"/>
    </source>
</evidence>
<dbReference type="GO" id="GO:0006508">
    <property type="term" value="P:proteolysis"/>
    <property type="evidence" value="ECO:0007669"/>
    <property type="project" value="UniProtKB-KW"/>
</dbReference>
<dbReference type="InterPro" id="IPR033121">
    <property type="entry name" value="PEPTIDASE_A1"/>
</dbReference>
<dbReference type="OrthoDB" id="771136at2759"/>
<evidence type="ECO:0000256" key="4">
    <source>
        <dbReference type="ARBA" id="ARBA00022670"/>
    </source>
</evidence>
<evidence type="ECO:0000256" key="8">
    <source>
        <dbReference type="ARBA" id="ARBA00023145"/>
    </source>
</evidence>
<dbReference type="PANTHER" id="PTHR47966">
    <property type="entry name" value="BETA-SITE APP-CLEAVING ENZYME, ISOFORM A-RELATED"/>
    <property type="match status" value="1"/>
</dbReference>
<evidence type="ECO:0000256" key="1">
    <source>
        <dbReference type="ARBA" id="ARBA00001130"/>
    </source>
</evidence>
<comment type="caution">
    <text evidence="14">The sequence shown here is derived from an EMBL/GenBank/DDBJ whole genome shotgun (WGS) entry which is preliminary data.</text>
</comment>
<dbReference type="GO" id="GO:0004190">
    <property type="term" value="F:aspartic-type endopeptidase activity"/>
    <property type="evidence" value="ECO:0007669"/>
    <property type="project" value="UniProtKB-KW"/>
</dbReference>
<evidence type="ECO:0000313" key="14">
    <source>
        <dbReference type="EMBL" id="KAG2214301.1"/>
    </source>
</evidence>
<dbReference type="AlphaFoldDB" id="A0A8H7RNF1"/>
<dbReference type="EC" id="3.4.23.21" evidence="3"/>
<dbReference type="SUPFAM" id="SSF50630">
    <property type="entry name" value="Acid proteases"/>
    <property type="match status" value="1"/>
</dbReference>
<dbReference type="CDD" id="cd05471">
    <property type="entry name" value="pepsin_like"/>
    <property type="match status" value="1"/>
</dbReference>
<feature type="disulfide bond" evidence="11">
    <location>
        <begin position="95"/>
        <end position="100"/>
    </location>
</feature>
<accession>A0A8H7RNF1</accession>
<keyword evidence="6 12" id="KW-0064">Aspartyl protease</keyword>
<dbReference type="Proteomes" id="UP000603453">
    <property type="component" value="Unassembled WGS sequence"/>
</dbReference>
<feature type="non-terminal residue" evidence="14">
    <location>
        <position position="1"/>
    </location>
</feature>
<feature type="disulfide bond" evidence="11">
    <location>
        <begin position="320"/>
        <end position="354"/>
    </location>
</feature>
<evidence type="ECO:0000256" key="7">
    <source>
        <dbReference type="ARBA" id="ARBA00022801"/>
    </source>
</evidence>
<proteinExistence type="inferred from homology"/>
<evidence type="ECO:0000256" key="11">
    <source>
        <dbReference type="PIRSR" id="PIRSR601461-2"/>
    </source>
</evidence>
<feature type="active site" evidence="10">
    <location>
        <position position="82"/>
    </location>
</feature>
<evidence type="ECO:0000256" key="12">
    <source>
        <dbReference type="RuleBase" id="RU000454"/>
    </source>
</evidence>
<evidence type="ECO:0000256" key="5">
    <source>
        <dbReference type="ARBA" id="ARBA00022729"/>
    </source>
</evidence>
<evidence type="ECO:0000256" key="6">
    <source>
        <dbReference type="ARBA" id="ARBA00022750"/>
    </source>
</evidence>
<dbReference type="PROSITE" id="PS00141">
    <property type="entry name" value="ASP_PROTEASE"/>
    <property type="match status" value="1"/>
</dbReference>
<dbReference type="PANTHER" id="PTHR47966:SF65">
    <property type="entry name" value="ASPARTIC-TYPE ENDOPEPTIDASE"/>
    <property type="match status" value="1"/>
</dbReference>
<keyword evidence="8" id="KW-0865">Zymogen</keyword>
<keyword evidence="5" id="KW-0732">Signal</keyword>
<dbReference type="Gene3D" id="2.40.70.10">
    <property type="entry name" value="Acid Proteases"/>
    <property type="match status" value="2"/>
</dbReference>
<evidence type="ECO:0000256" key="9">
    <source>
        <dbReference type="ARBA" id="ARBA00023157"/>
    </source>
</evidence>
<comment type="similarity">
    <text evidence="2 12">Belongs to the peptidase A1 family.</text>
</comment>
<feature type="domain" description="Peptidase A1" evidence="13">
    <location>
        <begin position="64"/>
        <end position="392"/>
    </location>
</feature>
<name>A0A8H7RNF1_9FUNG</name>
<protein>
    <recommendedName>
        <fullName evidence="3">rhizopuspepsin</fullName>
        <ecNumber evidence="3">3.4.23.21</ecNumber>
    </recommendedName>
</protein>
<sequence>IFFFFGEMVSIIVSYSSLLLLSTAVAYVIPNNDFIRLPLTRHTHLTKRAGSEGYKLYNADRTEYLTKIYIGTPPQEFQVSVDTGSADTWVPWSSCASNECPYARFDSSKSSTFQSMNLSFALTYGQGSIHGEYAKDKISLSPTSKLSISQTFGLTKSAKDIITQGVKMTSNGILGLGFPALTANSDTVEAYNPFVFQLAQENMISKPVFCISLNIGDGWSSELTIGGVDETRYKGEISYVPVEKNTNPKTQELDYTFWSVQLESIGVENGTKEQVKSNVILDTGTTLSYLTKTLVDRIVSDVTQEKLTFDLQNELYLVKCELKTSHKKILLDFKGAQLSIDLADLILPFDDQHCAFGITYNFDKKNSLVLGDSLLRSAFFVFDLDQKRVGMATAVNSESKVIAS</sequence>
<keyword evidence="15" id="KW-1185">Reference proteome</keyword>
<dbReference type="Pfam" id="PF00026">
    <property type="entry name" value="Asp"/>
    <property type="match status" value="1"/>
</dbReference>
<comment type="catalytic activity">
    <reaction evidence="1">
        <text>Hydrolysis of proteins with broad specificity similar to that of pepsin A, preferring hydrophobic residues at P1 and P1'. Clots milk and activates trypsinogen. Does not cleave 4-Gln-|-His-5, but does cleave 10-His-|-Leu-11 and 12-Val-|-Glu-13 in B chain of insulin.</text>
        <dbReference type="EC" id="3.4.23.21"/>
    </reaction>
</comment>
<dbReference type="EMBL" id="JAEPRD010000001">
    <property type="protein sequence ID" value="KAG2214301.1"/>
    <property type="molecule type" value="Genomic_DNA"/>
</dbReference>
<dbReference type="FunFam" id="2.40.70.10:FF:000008">
    <property type="entry name" value="Cathepsin D"/>
    <property type="match status" value="1"/>
</dbReference>
<keyword evidence="7 12" id="KW-0378">Hydrolase</keyword>
<dbReference type="PROSITE" id="PS51767">
    <property type="entry name" value="PEPTIDASE_A1"/>
    <property type="match status" value="1"/>
</dbReference>
<keyword evidence="9 11" id="KW-1015">Disulfide bond</keyword>
<gene>
    <name evidence="14" type="ORF">INT47_000857</name>
</gene>
<evidence type="ECO:0000256" key="3">
    <source>
        <dbReference type="ARBA" id="ARBA00013205"/>
    </source>
</evidence>
<feature type="active site" evidence="10">
    <location>
        <position position="282"/>
    </location>
</feature>
<evidence type="ECO:0000313" key="15">
    <source>
        <dbReference type="Proteomes" id="UP000603453"/>
    </source>
</evidence>
<keyword evidence="4 12" id="KW-0645">Protease</keyword>
<evidence type="ECO:0000259" key="13">
    <source>
        <dbReference type="PROSITE" id="PS51767"/>
    </source>
</evidence>
<dbReference type="InterPro" id="IPR021109">
    <property type="entry name" value="Peptidase_aspartic_dom_sf"/>
</dbReference>
<organism evidence="14 15">
    <name type="scientific">Mucor saturninus</name>
    <dbReference type="NCBI Taxonomy" id="64648"/>
    <lineage>
        <taxon>Eukaryota</taxon>
        <taxon>Fungi</taxon>
        <taxon>Fungi incertae sedis</taxon>
        <taxon>Mucoromycota</taxon>
        <taxon>Mucoromycotina</taxon>
        <taxon>Mucoromycetes</taxon>
        <taxon>Mucorales</taxon>
        <taxon>Mucorineae</taxon>
        <taxon>Mucoraceae</taxon>
        <taxon>Mucor</taxon>
    </lineage>
</organism>
<dbReference type="InterPro" id="IPR001969">
    <property type="entry name" value="Aspartic_peptidase_AS"/>
</dbReference>
<reference evidence="14" key="1">
    <citation type="submission" date="2020-12" db="EMBL/GenBank/DDBJ databases">
        <title>Metabolic potential, ecology and presence of endohyphal bacteria is reflected in genomic diversity of Mucoromycotina.</title>
        <authorList>
            <person name="Muszewska A."/>
            <person name="Okrasinska A."/>
            <person name="Steczkiewicz K."/>
            <person name="Drgas O."/>
            <person name="Orlowska M."/>
            <person name="Perlinska-Lenart U."/>
            <person name="Aleksandrzak-Piekarczyk T."/>
            <person name="Szatraj K."/>
            <person name="Zielenkiewicz U."/>
            <person name="Pilsyk S."/>
            <person name="Malc E."/>
            <person name="Mieczkowski P."/>
            <person name="Kruszewska J.S."/>
            <person name="Biernat P."/>
            <person name="Pawlowska J."/>
        </authorList>
    </citation>
    <scope>NUCLEOTIDE SEQUENCE</scope>
    <source>
        <strain evidence="14">WA0000017839</strain>
    </source>
</reference>